<protein>
    <submittedName>
        <fullName evidence="2">Uncharacterized protein</fullName>
    </submittedName>
</protein>
<organism evidence="2 3">
    <name type="scientific">Siccirubricoccus deserti</name>
    <dbReference type="NCBI Taxonomy" id="2013562"/>
    <lineage>
        <taxon>Bacteria</taxon>
        <taxon>Pseudomonadati</taxon>
        <taxon>Pseudomonadota</taxon>
        <taxon>Alphaproteobacteria</taxon>
        <taxon>Acetobacterales</taxon>
        <taxon>Roseomonadaceae</taxon>
        <taxon>Siccirubricoccus</taxon>
    </lineage>
</organism>
<dbReference type="RefSeq" id="WP_186772532.1">
    <property type="nucleotide sequence ID" value="NZ_JACOMF010000034.1"/>
</dbReference>
<dbReference type="EMBL" id="JACOMF010000034">
    <property type="protein sequence ID" value="MBC4017777.1"/>
    <property type="molecule type" value="Genomic_DNA"/>
</dbReference>
<comment type="caution">
    <text evidence="2">The sequence shown here is derived from an EMBL/GenBank/DDBJ whole genome shotgun (WGS) entry which is preliminary data.</text>
</comment>
<keyword evidence="1" id="KW-0472">Membrane</keyword>
<proteinExistence type="predicted"/>
<accession>A0A9X0R3T1</accession>
<evidence type="ECO:0000256" key="1">
    <source>
        <dbReference type="SAM" id="Phobius"/>
    </source>
</evidence>
<reference evidence="2" key="1">
    <citation type="submission" date="2020-08" db="EMBL/GenBank/DDBJ databases">
        <authorList>
            <person name="Hu Y."/>
            <person name="Nguyen S.V."/>
            <person name="Li F."/>
            <person name="Fanning S."/>
        </authorList>
    </citation>
    <scope>NUCLEOTIDE SEQUENCE</scope>
    <source>
        <strain evidence="2">SYSU D8009</strain>
    </source>
</reference>
<keyword evidence="1" id="KW-1133">Transmembrane helix</keyword>
<gene>
    <name evidence="2" type="ORF">H7965_20955</name>
</gene>
<keyword evidence="3" id="KW-1185">Reference proteome</keyword>
<dbReference type="Proteomes" id="UP000600101">
    <property type="component" value="Unassembled WGS sequence"/>
</dbReference>
<name>A0A9X0R3T1_9PROT</name>
<evidence type="ECO:0000313" key="2">
    <source>
        <dbReference type="EMBL" id="MBC4017777.1"/>
    </source>
</evidence>
<sequence length="388" mass="40805">MHIRMVFLLGFLAAALPGLGVTAWRATEAWGTARQAERAILATRAVAALQRAQTAFSAQIGQLLAAAQAPAPDLEGTRRSGLAATALLAEGTAAASAAGFRANLPEEASRTAVALLRRVEAAAAQPPARRDPTLVRDITAARSGFGDRLGQLTREAGRGLGADAPQLAALVEIASHAVALRDSLGRRSLLISSWLGGQPVTPATHLGAMVLNGRVEQSWQELQRLVPTLDSPALHQALEVQRRDFAEAAEPRWRRLVEVAGTRIAAEGLDWPEPAASFRQWNLPALAGVVALRDAALEAALLTGEARLASGRWLLAGMLALILGLLGLAGAAVTVLLRRVVRPLGAPTGRSPASPAARWSSPCGQVDRFLAAIRAAWRFGASARYDRA</sequence>
<keyword evidence="1" id="KW-0812">Transmembrane</keyword>
<evidence type="ECO:0000313" key="3">
    <source>
        <dbReference type="Proteomes" id="UP000600101"/>
    </source>
</evidence>
<feature type="transmembrane region" description="Helical" evidence="1">
    <location>
        <begin position="313"/>
        <end position="337"/>
    </location>
</feature>
<dbReference type="AlphaFoldDB" id="A0A9X0R3T1"/>